<gene>
    <name evidence="1" type="ORF">OCTVUL_1B013704</name>
</gene>
<name>A0AA36BTD3_OCTVU</name>
<organism evidence="1 2">
    <name type="scientific">Octopus vulgaris</name>
    <name type="common">Common octopus</name>
    <dbReference type="NCBI Taxonomy" id="6645"/>
    <lineage>
        <taxon>Eukaryota</taxon>
        <taxon>Metazoa</taxon>
        <taxon>Spiralia</taxon>
        <taxon>Lophotrochozoa</taxon>
        <taxon>Mollusca</taxon>
        <taxon>Cephalopoda</taxon>
        <taxon>Coleoidea</taxon>
        <taxon>Octopodiformes</taxon>
        <taxon>Octopoda</taxon>
        <taxon>Incirrata</taxon>
        <taxon>Octopodidae</taxon>
        <taxon>Octopus</taxon>
    </lineage>
</organism>
<dbReference type="EMBL" id="OX597837">
    <property type="protein sequence ID" value="CAI9740268.1"/>
    <property type="molecule type" value="Genomic_DNA"/>
</dbReference>
<evidence type="ECO:0000313" key="2">
    <source>
        <dbReference type="Proteomes" id="UP001162480"/>
    </source>
</evidence>
<accession>A0AA36BTD3</accession>
<sequence length="84" mass="9527">MCFFLPCFGRLTQNPQVHNVPQDSFSRVFRSIQPVSKKERSQLSSNSAEYFFDGACKEGVYGPKQKTTTKCGEDQENLSTNVKQ</sequence>
<protein>
    <submittedName>
        <fullName evidence="1">Uncharacterized protein</fullName>
    </submittedName>
</protein>
<dbReference type="AlphaFoldDB" id="A0AA36BTD3"/>
<proteinExistence type="predicted"/>
<reference evidence="1" key="1">
    <citation type="submission" date="2023-08" db="EMBL/GenBank/DDBJ databases">
        <authorList>
            <person name="Alioto T."/>
            <person name="Alioto T."/>
            <person name="Gomez Garrido J."/>
        </authorList>
    </citation>
    <scope>NUCLEOTIDE SEQUENCE</scope>
</reference>
<dbReference type="Proteomes" id="UP001162480">
    <property type="component" value="Chromosome 24"/>
</dbReference>
<keyword evidence="2" id="KW-1185">Reference proteome</keyword>
<evidence type="ECO:0000313" key="1">
    <source>
        <dbReference type="EMBL" id="CAI9740268.1"/>
    </source>
</evidence>